<keyword evidence="1" id="KW-0812">Transmembrane</keyword>
<dbReference type="AlphaFoldDB" id="A0A174BF64"/>
<dbReference type="GO" id="GO:0032259">
    <property type="term" value="P:methylation"/>
    <property type="evidence" value="ECO:0007669"/>
    <property type="project" value="UniProtKB-KW"/>
</dbReference>
<feature type="domain" description="Methyltransferase type 11" evidence="2">
    <location>
        <begin position="108"/>
        <end position="212"/>
    </location>
</feature>
<organism evidence="3 4">
    <name type="scientific">[Ruminococcus] torques</name>
    <dbReference type="NCBI Taxonomy" id="33039"/>
    <lineage>
        <taxon>Bacteria</taxon>
        <taxon>Bacillati</taxon>
        <taxon>Bacillota</taxon>
        <taxon>Clostridia</taxon>
        <taxon>Lachnospirales</taxon>
        <taxon>Lachnospiraceae</taxon>
        <taxon>Mediterraneibacter</taxon>
    </lineage>
</organism>
<protein>
    <submittedName>
        <fullName evidence="3">Uncharacterized methyltransferase ycgJ</fullName>
        <ecNumber evidence="3">2.1.1.-</ecNumber>
    </submittedName>
</protein>
<evidence type="ECO:0000313" key="3">
    <source>
        <dbReference type="EMBL" id="CUN98296.1"/>
    </source>
</evidence>
<name>A0A174BF64_9FIRM</name>
<dbReference type="GO" id="GO:0008757">
    <property type="term" value="F:S-adenosylmethionine-dependent methyltransferase activity"/>
    <property type="evidence" value="ECO:0007669"/>
    <property type="project" value="InterPro"/>
</dbReference>
<keyword evidence="1" id="KW-0472">Membrane</keyword>
<gene>
    <name evidence="3" type="primary">ycgJ_2</name>
    <name evidence="3" type="ORF">ERS852456_01314</name>
</gene>
<feature type="transmembrane region" description="Helical" evidence="1">
    <location>
        <begin position="55"/>
        <end position="75"/>
    </location>
</feature>
<reference evidence="3 4" key="1">
    <citation type="submission" date="2015-09" db="EMBL/GenBank/DDBJ databases">
        <authorList>
            <consortium name="Pathogen Informatics"/>
        </authorList>
    </citation>
    <scope>NUCLEOTIDE SEQUENCE [LARGE SCALE GENOMIC DNA]</scope>
    <source>
        <strain evidence="3 4">2789STDY5834841</strain>
    </source>
</reference>
<sequence>MNKNHCKQENIRLGTHGEDYGSWMSNPVFYIIGGIGVLAAVLAVLSFYVLHVAVLGVLFTVITIALLVLLIWITWIRRQYAFGGGGIMEQVHRVVLSHLDYDGEGKILEVGCGSGALTIRSALTWPKAKVIGVDYWGAVYNHSKALCEKNAAREGVASRCVFQHGDAKQLDFPDESFDVVISNYVYHNVMGADMQKLLLESLRVLKKGGVFALNDDMKPKMYGDMEGFAQKLRDMGYEEVRLVDTAQEAFGSHRRAAMMMLGSSRLLVGRK</sequence>
<accession>A0A174BF64</accession>
<dbReference type="CDD" id="cd02440">
    <property type="entry name" value="AdoMet_MTases"/>
    <property type="match status" value="1"/>
</dbReference>
<evidence type="ECO:0000313" key="4">
    <source>
        <dbReference type="Proteomes" id="UP000095787"/>
    </source>
</evidence>
<feature type="transmembrane region" description="Helical" evidence="1">
    <location>
        <begin position="28"/>
        <end position="49"/>
    </location>
</feature>
<dbReference type="PANTHER" id="PTHR45277:SF1">
    <property type="entry name" value="EXPRESSED PROTEIN"/>
    <property type="match status" value="1"/>
</dbReference>
<evidence type="ECO:0000256" key="1">
    <source>
        <dbReference type="SAM" id="Phobius"/>
    </source>
</evidence>
<dbReference type="Proteomes" id="UP000095787">
    <property type="component" value="Unassembled WGS sequence"/>
</dbReference>
<dbReference type="Pfam" id="PF08241">
    <property type="entry name" value="Methyltransf_11"/>
    <property type="match status" value="1"/>
</dbReference>
<proteinExistence type="predicted"/>
<keyword evidence="3" id="KW-0489">Methyltransferase</keyword>
<dbReference type="InterPro" id="IPR013216">
    <property type="entry name" value="Methyltransf_11"/>
</dbReference>
<dbReference type="EC" id="2.1.1.-" evidence="3"/>
<dbReference type="SUPFAM" id="SSF53335">
    <property type="entry name" value="S-adenosyl-L-methionine-dependent methyltransferases"/>
    <property type="match status" value="1"/>
</dbReference>
<keyword evidence="3" id="KW-0808">Transferase</keyword>
<dbReference type="EMBL" id="CYZO01000014">
    <property type="protein sequence ID" value="CUN98296.1"/>
    <property type="molecule type" value="Genomic_DNA"/>
</dbReference>
<evidence type="ECO:0000259" key="2">
    <source>
        <dbReference type="Pfam" id="PF08241"/>
    </source>
</evidence>
<dbReference type="InterPro" id="IPR029063">
    <property type="entry name" value="SAM-dependent_MTases_sf"/>
</dbReference>
<keyword evidence="1" id="KW-1133">Transmembrane helix</keyword>
<dbReference type="Gene3D" id="3.40.50.150">
    <property type="entry name" value="Vaccinia Virus protein VP39"/>
    <property type="match status" value="1"/>
</dbReference>
<dbReference type="RefSeq" id="WP_055158882.1">
    <property type="nucleotide sequence ID" value="NZ_CYZO01000014.1"/>
</dbReference>
<dbReference type="PANTHER" id="PTHR45277">
    <property type="entry name" value="EXPRESSED PROTEIN"/>
    <property type="match status" value="1"/>
</dbReference>